<dbReference type="GO" id="GO:0005886">
    <property type="term" value="C:plasma membrane"/>
    <property type="evidence" value="ECO:0007669"/>
    <property type="project" value="UniProtKB-SubCell"/>
</dbReference>
<keyword evidence="3" id="KW-1003">Cell membrane</keyword>
<dbReference type="InterPro" id="IPR000390">
    <property type="entry name" value="Small_drug/metabolite_transptr"/>
</dbReference>
<comment type="subcellular location">
    <subcellularLocation>
        <location evidence="1 7">Cell membrane</location>
        <topology evidence="1 7">Multi-pass membrane protein</topology>
    </subcellularLocation>
</comment>
<dbReference type="PANTHER" id="PTHR30561:SF0">
    <property type="entry name" value="GUANIDINIUM EXPORTER"/>
    <property type="match status" value="1"/>
</dbReference>
<proteinExistence type="inferred from homology"/>
<evidence type="ECO:0000256" key="1">
    <source>
        <dbReference type="ARBA" id="ARBA00004651"/>
    </source>
</evidence>
<keyword evidence="2" id="KW-0813">Transport</keyword>
<dbReference type="SUPFAM" id="SSF103481">
    <property type="entry name" value="Multidrug resistance efflux transporter EmrE"/>
    <property type="match status" value="1"/>
</dbReference>
<dbReference type="AlphaFoldDB" id="A0A7X6I2D0"/>
<organism evidence="9 10">
    <name type="scientific">Vagococcus fluvialis</name>
    <dbReference type="NCBI Taxonomy" id="2738"/>
    <lineage>
        <taxon>Bacteria</taxon>
        <taxon>Bacillati</taxon>
        <taxon>Bacillota</taxon>
        <taxon>Bacilli</taxon>
        <taxon>Lactobacillales</taxon>
        <taxon>Enterococcaceae</taxon>
        <taxon>Vagococcus</taxon>
    </lineage>
</organism>
<feature type="transmembrane region" description="Helical" evidence="8">
    <location>
        <begin position="87"/>
        <end position="103"/>
    </location>
</feature>
<dbReference type="EMBL" id="JAAVMB010000001">
    <property type="protein sequence ID" value="NKC66684.1"/>
    <property type="molecule type" value="Genomic_DNA"/>
</dbReference>
<protein>
    <submittedName>
        <fullName evidence="9">QacE family quaternary ammonium compound efflux SMR transporter</fullName>
    </submittedName>
</protein>
<evidence type="ECO:0000256" key="2">
    <source>
        <dbReference type="ARBA" id="ARBA00022448"/>
    </source>
</evidence>
<dbReference type="InterPro" id="IPR045324">
    <property type="entry name" value="Small_multidrug_res"/>
</dbReference>
<dbReference type="InterPro" id="IPR037185">
    <property type="entry name" value="EmrE-like"/>
</dbReference>
<dbReference type="FunFam" id="1.10.3730.20:FF:000001">
    <property type="entry name" value="Quaternary ammonium compound resistance transporter SugE"/>
    <property type="match status" value="1"/>
</dbReference>
<dbReference type="Proteomes" id="UP000521358">
    <property type="component" value="Unassembled WGS sequence"/>
</dbReference>
<gene>
    <name evidence="9" type="ORF">HED35_01150</name>
</gene>
<evidence type="ECO:0000313" key="10">
    <source>
        <dbReference type="Proteomes" id="UP000521358"/>
    </source>
</evidence>
<dbReference type="GO" id="GO:0022857">
    <property type="term" value="F:transmembrane transporter activity"/>
    <property type="evidence" value="ECO:0007669"/>
    <property type="project" value="InterPro"/>
</dbReference>
<evidence type="ECO:0000256" key="3">
    <source>
        <dbReference type="ARBA" id="ARBA00022475"/>
    </source>
</evidence>
<dbReference type="Gene3D" id="1.10.3730.20">
    <property type="match status" value="1"/>
</dbReference>
<feature type="transmembrane region" description="Helical" evidence="8">
    <location>
        <begin position="31"/>
        <end position="50"/>
    </location>
</feature>
<name>A0A7X6I2D0_9ENTE</name>
<comment type="similarity">
    <text evidence="7">Belongs to the drug/metabolite transporter (DMT) superfamily. Small multidrug resistance (SMR) (TC 2.A.7.1) family.</text>
</comment>
<keyword evidence="4 7" id="KW-0812">Transmembrane</keyword>
<evidence type="ECO:0000256" key="6">
    <source>
        <dbReference type="ARBA" id="ARBA00023136"/>
    </source>
</evidence>
<dbReference type="RefSeq" id="WP_167806042.1">
    <property type="nucleotide sequence ID" value="NZ_JAAVMB010000001.1"/>
</dbReference>
<dbReference type="Pfam" id="PF00893">
    <property type="entry name" value="Multi_Drug_Res"/>
    <property type="match status" value="1"/>
</dbReference>
<evidence type="ECO:0000256" key="5">
    <source>
        <dbReference type="ARBA" id="ARBA00022989"/>
    </source>
</evidence>
<keyword evidence="5 8" id="KW-1133">Transmembrane helix</keyword>
<sequence>MDIIYLLLSGLFEICMVFSLKKSKGFKKKQWSILTIVLAALSLLSLSLAMKTLEAGVAYSIWVAFGSIGSLLMGSIFFEEKISHKQLIFIVLIICSVIGLKIFS</sequence>
<evidence type="ECO:0000256" key="4">
    <source>
        <dbReference type="ARBA" id="ARBA00022692"/>
    </source>
</evidence>
<feature type="transmembrane region" description="Helical" evidence="8">
    <location>
        <begin position="56"/>
        <end position="78"/>
    </location>
</feature>
<evidence type="ECO:0000256" key="8">
    <source>
        <dbReference type="SAM" id="Phobius"/>
    </source>
</evidence>
<accession>A0A7X6I2D0</accession>
<comment type="caution">
    <text evidence="9">The sequence shown here is derived from an EMBL/GenBank/DDBJ whole genome shotgun (WGS) entry which is preliminary data.</text>
</comment>
<reference evidence="9 10" key="1">
    <citation type="submission" date="2020-03" db="EMBL/GenBank/DDBJ databases">
        <title>Bacterial samples isolated from urine from healthy bovine heifers (Gyr breed).</title>
        <authorList>
            <person name="Giannattasio-Ferraz S."/>
            <person name="Maskeri L."/>
            <person name="Penido A."/>
            <person name="Barbosa-Stancioli E.F."/>
            <person name="Putonti C."/>
        </authorList>
    </citation>
    <scope>NUCLEOTIDE SEQUENCE [LARGE SCALE GENOMIC DNA]</scope>
    <source>
        <strain evidence="9 10">UFMG-H7</strain>
    </source>
</reference>
<dbReference type="PANTHER" id="PTHR30561">
    <property type="entry name" value="SMR FAMILY PROTON-DEPENDENT DRUG EFFLUX TRANSPORTER SUGE"/>
    <property type="match status" value="1"/>
</dbReference>
<evidence type="ECO:0000256" key="7">
    <source>
        <dbReference type="RuleBase" id="RU003942"/>
    </source>
</evidence>
<evidence type="ECO:0000313" key="9">
    <source>
        <dbReference type="EMBL" id="NKC66684.1"/>
    </source>
</evidence>
<keyword evidence="6 8" id="KW-0472">Membrane</keyword>